<dbReference type="Proteomes" id="UP001057402">
    <property type="component" value="Chromosome 11"/>
</dbReference>
<protein>
    <submittedName>
        <fullName evidence="1">Uncharacterized protein</fullName>
    </submittedName>
</protein>
<evidence type="ECO:0000313" key="1">
    <source>
        <dbReference type="EMBL" id="KAI4312302.1"/>
    </source>
</evidence>
<accession>A0ACB9LL46</accession>
<gene>
    <name evidence="1" type="ORF">MLD38_037127</name>
</gene>
<comment type="caution">
    <text evidence="1">The sequence shown here is derived from an EMBL/GenBank/DDBJ whole genome shotgun (WGS) entry which is preliminary data.</text>
</comment>
<evidence type="ECO:0000313" key="2">
    <source>
        <dbReference type="Proteomes" id="UP001057402"/>
    </source>
</evidence>
<keyword evidence="2" id="KW-1185">Reference proteome</keyword>
<name>A0ACB9LL46_9MYRT</name>
<reference evidence="2" key="1">
    <citation type="journal article" date="2023" name="Front. Plant Sci.">
        <title>Chromosomal-level genome assembly of Melastoma candidum provides insights into trichome evolution.</title>
        <authorList>
            <person name="Zhong Y."/>
            <person name="Wu W."/>
            <person name="Sun C."/>
            <person name="Zou P."/>
            <person name="Liu Y."/>
            <person name="Dai S."/>
            <person name="Zhou R."/>
        </authorList>
    </citation>
    <scope>NUCLEOTIDE SEQUENCE [LARGE SCALE GENOMIC DNA]</scope>
</reference>
<organism evidence="1 2">
    <name type="scientific">Melastoma candidum</name>
    <dbReference type="NCBI Taxonomy" id="119954"/>
    <lineage>
        <taxon>Eukaryota</taxon>
        <taxon>Viridiplantae</taxon>
        <taxon>Streptophyta</taxon>
        <taxon>Embryophyta</taxon>
        <taxon>Tracheophyta</taxon>
        <taxon>Spermatophyta</taxon>
        <taxon>Magnoliopsida</taxon>
        <taxon>eudicotyledons</taxon>
        <taxon>Gunneridae</taxon>
        <taxon>Pentapetalae</taxon>
        <taxon>rosids</taxon>
        <taxon>malvids</taxon>
        <taxon>Myrtales</taxon>
        <taxon>Melastomataceae</taxon>
        <taxon>Melastomatoideae</taxon>
        <taxon>Melastomateae</taxon>
        <taxon>Melastoma</taxon>
    </lineage>
</organism>
<proteinExistence type="predicted"/>
<dbReference type="EMBL" id="CM042890">
    <property type="protein sequence ID" value="KAI4312302.1"/>
    <property type="molecule type" value="Genomic_DNA"/>
</dbReference>
<sequence length="684" mass="77751">MFKRNNLAARVFERQIVSPAPGTSVHCARRFYENLVPSTTIYDINCPDNSFRKITEDGHFLITFSRNNQDLIVYRPRWPSFSCKDEDYSPEVHQNAKRFDSFFTEQYSVSLASSNERVCKDFFIFMESYQFGLFATSTIPLQDTPALGEAIQGIPAVEKITFHLLRLEDGDVLDKKVFHNDFINLSYNMGVFLYEDLLAIVSLRFQRIHVLQVRESGNLVDVRAVGTYCREDDELFLNSYSQNGNNTDTTPNQNPSHGSSFLSGLKQRLLSFVFRRTWNEEADNAMRVQILKKKFYYHFQDYVDLIIWKVQFLDRRHLLIKFGSVDGGLQLSRNIDHHPAFFAVYNMETTEMVSFYPNSAEELYLLFEQFCDHFHLGSRSSLHASFISSHSNNVHAWEQLKFIKRKATGQSQFVKKMLASLPFSCQSQSPSPFFDLSLFHYDEKLISAVDRHRPAADHPIKFVLRRHPYTLKFKIKPGPDAGSTDGRMNKRFCSFIFHPFLPLALSIQQTSQFSQPSSSACCGARFRPTSLNPRGLPTSPVGLGQRVQRWTWAEKGRRKKGGIAVCSTVGSLTLRNVSGSPPSHLRESPSSCLCLPCRHHLPSSRGRSELELPFMVLLLAIVAPHLVIRLRGTQEGATLSVLIAVYLAYQHFSGTSLQRAFDQGSVVATVAVICITAASLLLVL</sequence>